<dbReference type="EMBL" id="SORL01000008">
    <property type="protein sequence ID" value="TDY62598.1"/>
    <property type="molecule type" value="Genomic_DNA"/>
</dbReference>
<accession>A0A4R8MCA6</accession>
<keyword evidence="1" id="KW-0732">Signal</keyword>
<evidence type="ECO:0000313" key="3">
    <source>
        <dbReference type="Proteomes" id="UP000294824"/>
    </source>
</evidence>
<evidence type="ECO:0000313" key="2">
    <source>
        <dbReference type="EMBL" id="TDY62598.1"/>
    </source>
</evidence>
<dbReference type="AlphaFoldDB" id="A0A4R8MCA6"/>
<comment type="caution">
    <text evidence="2">The sequence shown here is derived from an EMBL/GenBank/DDBJ whole genome shotgun (WGS) entry which is preliminary data.</text>
</comment>
<gene>
    <name evidence="2" type="ORF">DFQ06_2443</name>
</gene>
<reference evidence="2 3" key="1">
    <citation type="submission" date="2019-03" db="EMBL/GenBank/DDBJ databases">
        <title>Genomic Encyclopedia of Type Strains, Phase III (KMG-III): the genomes of soil and plant-associated and newly described type strains.</title>
        <authorList>
            <person name="Whitman W."/>
        </authorList>
    </citation>
    <scope>NUCLEOTIDE SEQUENCE [LARGE SCALE GENOMIC DNA]</scope>
    <source>
        <strain evidence="2 3">CECT 8301</strain>
    </source>
</reference>
<name>A0A4R8MCA6_9FLAO</name>
<sequence>MKNAITISKKIILSAVFCTTLLSNASASNASASNNMLVDKDLVKTALTINNVKAGNLLSIKDVNGITLYKEFIEESGVYRKGFDLTALSNGNYIFEVDKDLEVEMIPFTVSNNKVVFNRDAEVTIYKPFVRQENDAIYISQFLPDFSKAKIEIYANYNGELELLHADKIENSQLIQKAYRLEKGSYKIIINSNNREYTKFIN</sequence>
<keyword evidence="3" id="KW-1185">Reference proteome</keyword>
<evidence type="ECO:0000256" key="1">
    <source>
        <dbReference type="SAM" id="SignalP"/>
    </source>
</evidence>
<feature type="chain" id="PRO_5020220264" description="Secretion system C-terminal sorting domain-containing protein" evidence="1">
    <location>
        <begin position="26"/>
        <end position="202"/>
    </location>
</feature>
<protein>
    <recommendedName>
        <fullName evidence="4">Secretion system C-terminal sorting domain-containing protein</fullName>
    </recommendedName>
</protein>
<feature type="signal peptide" evidence="1">
    <location>
        <begin position="1"/>
        <end position="25"/>
    </location>
</feature>
<dbReference type="Proteomes" id="UP000294824">
    <property type="component" value="Unassembled WGS sequence"/>
</dbReference>
<organism evidence="2 3">
    <name type="scientific">Algibacter lectus</name>
    <dbReference type="NCBI Taxonomy" id="221126"/>
    <lineage>
        <taxon>Bacteria</taxon>
        <taxon>Pseudomonadati</taxon>
        <taxon>Bacteroidota</taxon>
        <taxon>Flavobacteriia</taxon>
        <taxon>Flavobacteriales</taxon>
        <taxon>Flavobacteriaceae</taxon>
        <taxon>Algibacter</taxon>
    </lineage>
</organism>
<dbReference type="RefSeq" id="WP_133967860.1">
    <property type="nucleotide sequence ID" value="NZ_SORL01000008.1"/>
</dbReference>
<proteinExistence type="predicted"/>
<evidence type="ECO:0008006" key="4">
    <source>
        <dbReference type="Google" id="ProtNLM"/>
    </source>
</evidence>